<evidence type="ECO:0000256" key="13">
    <source>
        <dbReference type="SAM" id="MobiDB-lite"/>
    </source>
</evidence>
<keyword evidence="6" id="KW-0732">Signal</keyword>
<keyword evidence="8" id="KW-0418">Kinase</keyword>
<dbReference type="GO" id="GO:0005524">
    <property type="term" value="F:ATP binding"/>
    <property type="evidence" value="ECO:0007669"/>
    <property type="project" value="UniProtKB-KW"/>
</dbReference>
<evidence type="ECO:0000256" key="9">
    <source>
        <dbReference type="ARBA" id="ARBA00022840"/>
    </source>
</evidence>
<feature type="compositionally biased region" description="Basic and acidic residues" evidence="13">
    <location>
        <begin position="187"/>
        <end position="213"/>
    </location>
</feature>
<protein>
    <recommendedName>
        <fullName evidence="2">non-specific serine/threonine protein kinase</fullName>
        <ecNumber evidence="2">2.7.11.1</ecNumber>
    </recommendedName>
</protein>
<dbReference type="EMBL" id="NAJP01000207">
    <property type="protein sequence ID" value="TKA23719.1"/>
    <property type="molecule type" value="Genomic_DNA"/>
</dbReference>
<feature type="domain" description="Protein kinase" evidence="14">
    <location>
        <begin position="767"/>
        <end position="1070"/>
    </location>
</feature>
<dbReference type="Gene3D" id="1.20.1440.180">
    <property type="entry name" value="KEN domain"/>
    <property type="match status" value="1"/>
</dbReference>
<evidence type="ECO:0000256" key="7">
    <source>
        <dbReference type="ARBA" id="ARBA00022741"/>
    </source>
</evidence>
<feature type="compositionally biased region" description="Polar residues" evidence="13">
    <location>
        <begin position="965"/>
        <end position="983"/>
    </location>
</feature>
<keyword evidence="10" id="KW-0472">Membrane</keyword>
<dbReference type="GO" id="GO:0070059">
    <property type="term" value="P:intrinsic apoptotic signaling pathway in response to endoplasmic reticulum stress"/>
    <property type="evidence" value="ECO:0007669"/>
    <property type="project" value="TreeGrafter"/>
</dbReference>
<organism evidence="16 17">
    <name type="scientific">Friedmanniomyces endolithicus</name>
    <dbReference type="NCBI Taxonomy" id="329885"/>
    <lineage>
        <taxon>Eukaryota</taxon>
        <taxon>Fungi</taxon>
        <taxon>Dikarya</taxon>
        <taxon>Ascomycota</taxon>
        <taxon>Pezizomycotina</taxon>
        <taxon>Dothideomycetes</taxon>
        <taxon>Dothideomycetidae</taxon>
        <taxon>Mycosphaerellales</taxon>
        <taxon>Teratosphaeriaceae</taxon>
        <taxon>Friedmanniomyces</taxon>
    </lineage>
</organism>
<dbReference type="Pfam" id="PF00069">
    <property type="entry name" value="Pkinase"/>
    <property type="match status" value="1"/>
</dbReference>
<dbReference type="Gene3D" id="3.30.200.20">
    <property type="entry name" value="Phosphorylase Kinase, domain 1"/>
    <property type="match status" value="1"/>
</dbReference>
<evidence type="ECO:0000313" key="17">
    <source>
        <dbReference type="Proteomes" id="UP000310066"/>
    </source>
</evidence>
<dbReference type="PROSITE" id="PS50011">
    <property type="entry name" value="PROTEIN_KINASE_DOM"/>
    <property type="match status" value="1"/>
</dbReference>
<keyword evidence="3" id="KW-0723">Serine/threonine-protein kinase</keyword>
<comment type="catalytic activity">
    <reaction evidence="11">
        <text>L-threonyl-[protein] + ATP = O-phospho-L-threonyl-[protein] + ADP + H(+)</text>
        <dbReference type="Rhea" id="RHEA:46608"/>
        <dbReference type="Rhea" id="RHEA-COMP:11060"/>
        <dbReference type="Rhea" id="RHEA-COMP:11605"/>
        <dbReference type="ChEBI" id="CHEBI:15378"/>
        <dbReference type="ChEBI" id="CHEBI:30013"/>
        <dbReference type="ChEBI" id="CHEBI:30616"/>
        <dbReference type="ChEBI" id="CHEBI:61977"/>
        <dbReference type="ChEBI" id="CHEBI:456216"/>
        <dbReference type="EC" id="2.7.11.1"/>
    </reaction>
    <physiologicalReaction direction="left-to-right" evidence="11">
        <dbReference type="Rhea" id="RHEA:46609"/>
    </physiologicalReaction>
</comment>
<dbReference type="STRING" id="329885.A0A4V5N3Q3"/>
<sequence length="1219" mass="135009">MSQLWAGKLSHEKELARVLEGGCRCLRMRTYARQWMTSASGVGGMMWLGTALTPADPTALFEMTEDGIFLWTADMQTSSAQHLTRTQTSIGLIISSLRAKRGSAIEKLYSCTKRQYPLRSMMAVLRRPLNNDTDPCCFTAAALQQQPQHAYTSRAAVDRLSDAAASSQERWRASASDTLDPPVSGQRFKDTHAENRSRSRSREKQRTSNDERALATYAPADSNPAVRAPPASRSSATAGLTSRQPARSLQDWQVEDIVLLATVDGKLHARDRTTGAARWQLEVDTPMVETTYHRHNRSVDENGLEVDDLIWIVEPSQDGQIYVYVPGSGLGMQRLGYTVKELADLAPYAGDGHLAISYTAEKKNTLYTIDAAVAGAGLNTIRYFEWGPNNRDQDLKSKYTATMDRKYVYSRYDGSVFGLDLGTQDSYSPVPANKPVYREKFSSPVARVFDVVRPSENPTSDAALVVLPQPVGPALDELSSLDADTMDNVFVNCTESGSWYALSETNYPAVTEGAQAARCYSDDSVGIPVLPMSKAYRDRFTGVHQLSPIGHRTGTPMIGAPDYPVIDPPPEVYNDAVQLLTPTKPGWKSHLPSVRMVLMTMIVASLAACGTLYRERLRSAVQSSPAALEIAPTALELPVATDEQSEAQTPTMIREGEPATETIFPVPDIIAGPVAEPLKDDADLVRAESAEGVDEDEDDSKDSKEAKGKHKRGKRGGRKAKEKEQAAAEARAKRKLSQVPQPAEVISVAASESPDVAGPLQINSLVIHKDKLIGQGSSGTLVFEGSFEGRDVAVKRMLSQHYELALQEVSFLQQSDDHPNVVRYFCQQKDDHFLYIAVELCQASLYDVWDADRAKTEDRQRQLQSLKLAIQQDTPRALQQLAAGLYHLHNLRIIHRDIKPQNILVAYPKRGQSAGPRLVISDFGLGKNLPENGSTINDATVNAGTTGWKAPELISQPKDSDSRHSQSNSHPNGSDSATGPNGTSGIKRAADIFSLGCLFFWVLTNGEHPYEDDTGWTGLRELNIKRNKKNMAVLERWQDAYEPTQLIEWMLEPQPENRPTALQVLTHPFFWTAEKRLAFLCDASDHFEREARGTVDDDYAGDSFDLRLLEDRVGDVIGGRSDFLAKLDRQLVDTLGKQRKYSGNRLLDLLRALRNKKNHYEDMPAEVKARVGPLAGGYLRYWTDRFPLLLMTCYEVIHQAGIQESDRFKGYFSHDLGAM</sequence>
<dbReference type="GO" id="GO:0004521">
    <property type="term" value="F:RNA endonuclease activity"/>
    <property type="evidence" value="ECO:0007669"/>
    <property type="project" value="InterPro"/>
</dbReference>
<keyword evidence="9" id="KW-0067">ATP-binding</keyword>
<accession>A0A4V5N3Q3</accession>
<evidence type="ECO:0000256" key="2">
    <source>
        <dbReference type="ARBA" id="ARBA00012513"/>
    </source>
</evidence>
<dbReference type="SMART" id="SM00220">
    <property type="entry name" value="S_TKc"/>
    <property type="match status" value="1"/>
</dbReference>
<dbReference type="OrthoDB" id="63989at2759"/>
<dbReference type="SUPFAM" id="SSF56112">
    <property type="entry name" value="Protein kinase-like (PK-like)"/>
    <property type="match status" value="1"/>
</dbReference>
<dbReference type="Gene3D" id="1.10.510.10">
    <property type="entry name" value="Transferase(Phosphotransferase) domain 1"/>
    <property type="match status" value="1"/>
</dbReference>
<evidence type="ECO:0000256" key="6">
    <source>
        <dbReference type="ARBA" id="ARBA00022729"/>
    </source>
</evidence>
<evidence type="ECO:0000256" key="10">
    <source>
        <dbReference type="ARBA" id="ARBA00022989"/>
    </source>
</evidence>
<gene>
    <name evidence="16" type="ORF">B0A54_17508</name>
</gene>
<evidence type="ECO:0000256" key="5">
    <source>
        <dbReference type="ARBA" id="ARBA00022692"/>
    </source>
</evidence>
<feature type="region of interest" description="Disordered" evidence="13">
    <location>
        <begin position="951"/>
        <end position="983"/>
    </location>
</feature>
<comment type="subcellular location">
    <subcellularLocation>
        <location evidence="1">Membrane</location>
        <topology evidence="1">Single-pass membrane protein</topology>
    </subcellularLocation>
</comment>
<dbReference type="GO" id="GO:0051082">
    <property type="term" value="F:unfolded protein binding"/>
    <property type="evidence" value="ECO:0007669"/>
    <property type="project" value="TreeGrafter"/>
</dbReference>
<dbReference type="GO" id="GO:1990604">
    <property type="term" value="C:IRE1-TRAF2-ASK1 complex"/>
    <property type="evidence" value="ECO:0007669"/>
    <property type="project" value="TreeGrafter"/>
</dbReference>
<dbReference type="PROSITE" id="PS00108">
    <property type="entry name" value="PROTEIN_KINASE_ST"/>
    <property type="match status" value="1"/>
</dbReference>
<evidence type="ECO:0000259" key="15">
    <source>
        <dbReference type="PROSITE" id="PS51392"/>
    </source>
</evidence>
<evidence type="ECO:0000256" key="4">
    <source>
        <dbReference type="ARBA" id="ARBA00022679"/>
    </source>
</evidence>
<dbReference type="GO" id="GO:0006397">
    <property type="term" value="P:mRNA processing"/>
    <property type="evidence" value="ECO:0007669"/>
    <property type="project" value="InterPro"/>
</dbReference>
<dbReference type="PANTHER" id="PTHR13954:SF6">
    <property type="entry name" value="NON-SPECIFIC SERINE_THREONINE PROTEIN KINASE"/>
    <property type="match status" value="1"/>
</dbReference>
<feature type="region of interest" description="Disordered" evidence="13">
    <location>
        <begin position="167"/>
        <end position="247"/>
    </location>
</feature>
<dbReference type="InterPro" id="IPR000719">
    <property type="entry name" value="Prot_kinase_dom"/>
</dbReference>
<dbReference type="GO" id="GO:0004674">
    <property type="term" value="F:protein serine/threonine kinase activity"/>
    <property type="evidence" value="ECO:0007669"/>
    <property type="project" value="UniProtKB-KW"/>
</dbReference>
<dbReference type="EC" id="2.7.11.1" evidence="2"/>
<dbReference type="SMART" id="SM00580">
    <property type="entry name" value="PUG"/>
    <property type="match status" value="1"/>
</dbReference>
<dbReference type="InterPro" id="IPR011009">
    <property type="entry name" value="Kinase-like_dom_sf"/>
</dbReference>
<dbReference type="AlphaFoldDB" id="A0A4V5N3Q3"/>
<dbReference type="PANTHER" id="PTHR13954">
    <property type="entry name" value="IRE1-RELATED"/>
    <property type="match status" value="1"/>
</dbReference>
<dbReference type="InterPro" id="IPR038357">
    <property type="entry name" value="KEN_sf"/>
</dbReference>
<feature type="domain" description="KEN" evidence="15">
    <location>
        <begin position="1073"/>
        <end position="1214"/>
    </location>
</feature>
<evidence type="ECO:0000256" key="11">
    <source>
        <dbReference type="ARBA" id="ARBA00048659"/>
    </source>
</evidence>
<keyword evidence="4" id="KW-0808">Transferase</keyword>
<feature type="region of interest" description="Disordered" evidence="13">
    <location>
        <begin position="687"/>
        <end position="738"/>
    </location>
</feature>
<dbReference type="InterPro" id="IPR008271">
    <property type="entry name" value="Ser/Thr_kinase_AS"/>
</dbReference>
<feature type="region of interest" description="Disordered" evidence="13">
    <location>
        <begin position="639"/>
        <end position="668"/>
    </location>
</feature>
<dbReference type="PROSITE" id="PS51392">
    <property type="entry name" value="KEN"/>
    <property type="match status" value="1"/>
</dbReference>
<evidence type="ECO:0000256" key="8">
    <source>
        <dbReference type="ARBA" id="ARBA00022777"/>
    </source>
</evidence>
<name>A0A4V5N3Q3_9PEZI</name>
<dbReference type="GO" id="GO:0036498">
    <property type="term" value="P:IRE1-mediated unfolded protein response"/>
    <property type="evidence" value="ECO:0007669"/>
    <property type="project" value="TreeGrafter"/>
</dbReference>
<dbReference type="InterPro" id="IPR010513">
    <property type="entry name" value="KEN_dom"/>
</dbReference>
<keyword evidence="5" id="KW-0812">Transmembrane</keyword>
<dbReference type="SUPFAM" id="SSF50998">
    <property type="entry name" value="Quinoprotein alcohol dehydrogenase-like"/>
    <property type="match status" value="1"/>
</dbReference>
<dbReference type="FunFam" id="3.30.200.20:FF:000077">
    <property type="entry name" value="Putative Serine/threonine-protein kinase/endoribonuclease IRE1"/>
    <property type="match status" value="1"/>
</dbReference>
<comment type="caution">
    <text evidence="16">The sequence shown here is derived from an EMBL/GenBank/DDBJ whole genome shotgun (WGS) entry which is preliminary data.</text>
</comment>
<evidence type="ECO:0000256" key="3">
    <source>
        <dbReference type="ARBA" id="ARBA00022527"/>
    </source>
</evidence>
<feature type="compositionally biased region" description="Low complexity" evidence="13">
    <location>
        <begin position="224"/>
        <end position="238"/>
    </location>
</feature>
<evidence type="ECO:0000256" key="1">
    <source>
        <dbReference type="ARBA" id="ARBA00004167"/>
    </source>
</evidence>
<comment type="catalytic activity">
    <reaction evidence="12">
        <text>L-seryl-[protein] + ATP = O-phospho-L-seryl-[protein] + ADP + H(+)</text>
        <dbReference type="Rhea" id="RHEA:17989"/>
        <dbReference type="Rhea" id="RHEA-COMP:9863"/>
        <dbReference type="Rhea" id="RHEA-COMP:11604"/>
        <dbReference type="ChEBI" id="CHEBI:15378"/>
        <dbReference type="ChEBI" id="CHEBI:29999"/>
        <dbReference type="ChEBI" id="CHEBI:30616"/>
        <dbReference type="ChEBI" id="CHEBI:83421"/>
        <dbReference type="ChEBI" id="CHEBI:456216"/>
        <dbReference type="EC" id="2.7.11.1"/>
    </reaction>
    <physiologicalReaction direction="left-to-right" evidence="12">
        <dbReference type="Rhea" id="RHEA:17990"/>
    </physiologicalReaction>
</comment>
<dbReference type="Pfam" id="PF06479">
    <property type="entry name" value="Ribonuc_2-5A"/>
    <property type="match status" value="1"/>
</dbReference>
<reference evidence="16 17" key="1">
    <citation type="submission" date="2017-03" db="EMBL/GenBank/DDBJ databases">
        <title>Genomes of endolithic fungi from Antarctica.</title>
        <authorList>
            <person name="Coleine C."/>
            <person name="Masonjones S."/>
            <person name="Stajich J.E."/>
        </authorList>
    </citation>
    <scope>NUCLEOTIDE SEQUENCE [LARGE SCALE GENOMIC DNA]</scope>
    <source>
        <strain evidence="16 17">CCFEE 5311</strain>
    </source>
</reference>
<evidence type="ECO:0000259" key="14">
    <source>
        <dbReference type="PROSITE" id="PS50011"/>
    </source>
</evidence>
<keyword evidence="10" id="KW-1133">Transmembrane helix</keyword>
<keyword evidence="7" id="KW-0547">Nucleotide-binding</keyword>
<feature type="compositionally biased region" description="Basic residues" evidence="13">
    <location>
        <begin position="707"/>
        <end position="718"/>
    </location>
</feature>
<dbReference type="InterPro" id="IPR011047">
    <property type="entry name" value="Quinoprotein_ADH-like_sf"/>
</dbReference>
<dbReference type="Proteomes" id="UP000310066">
    <property type="component" value="Unassembled WGS sequence"/>
</dbReference>
<evidence type="ECO:0000313" key="16">
    <source>
        <dbReference type="EMBL" id="TKA23719.1"/>
    </source>
</evidence>
<feature type="compositionally biased region" description="Acidic residues" evidence="13">
    <location>
        <begin position="691"/>
        <end position="700"/>
    </location>
</feature>
<evidence type="ECO:0000256" key="12">
    <source>
        <dbReference type="ARBA" id="ARBA00048977"/>
    </source>
</evidence>
<proteinExistence type="predicted"/>
<dbReference type="InterPro" id="IPR045133">
    <property type="entry name" value="IRE1/2-like"/>
</dbReference>